<dbReference type="Pfam" id="PF13376">
    <property type="entry name" value="OmdA"/>
    <property type="match status" value="1"/>
</dbReference>
<comment type="caution">
    <text evidence="2">The sequence shown here is derived from an EMBL/GenBank/DDBJ whole genome shotgun (WGS) entry which is preliminary data.</text>
</comment>
<dbReference type="STRING" id="85558.T45_05847"/>
<proteinExistence type="predicted"/>
<dbReference type="RefSeq" id="WP_006375301.1">
    <property type="nucleotide sequence ID" value="NZ_AEJB01000147.1"/>
</dbReference>
<protein>
    <recommendedName>
        <fullName evidence="4">OmdA domain containing protein</fullName>
    </recommendedName>
</protein>
<dbReference type="PATRIC" id="fig|698760.3.peg.1885"/>
<evidence type="ECO:0000313" key="2">
    <source>
        <dbReference type="EMBL" id="ELP69424.1"/>
    </source>
</evidence>
<gene>
    <name evidence="2" type="ORF">STRTUCAR8_07775</name>
</gene>
<evidence type="ECO:0008006" key="4">
    <source>
        <dbReference type="Google" id="ProtNLM"/>
    </source>
</evidence>
<reference evidence="2 3" key="1">
    <citation type="journal article" date="2011" name="Plasmid">
        <title>Streptomyces turgidiscabies Car8 contains a modular pathogenicity island that shares virulence genes with other actinobacterial plant pathogens.</title>
        <authorList>
            <person name="Huguet-Tapia J.C."/>
            <person name="Badger J.H."/>
            <person name="Loria R."/>
            <person name="Pettis G.S."/>
        </authorList>
    </citation>
    <scope>NUCLEOTIDE SEQUENCE [LARGE SCALE GENOMIC DNA]</scope>
    <source>
        <strain evidence="2 3">Car8</strain>
    </source>
</reference>
<organism evidence="2 3">
    <name type="scientific">Streptomyces turgidiscabies (strain Car8)</name>
    <dbReference type="NCBI Taxonomy" id="698760"/>
    <lineage>
        <taxon>Bacteria</taxon>
        <taxon>Bacillati</taxon>
        <taxon>Actinomycetota</taxon>
        <taxon>Actinomycetes</taxon>
        <taxon>Kitasatosporales</taxon>
        <taxon>Streptomycetaceae</taxon>
        <taxon>Streptomyces</taxon>
    </lineage>
</organism>
<keyword evidence="3" id="KW-1185">Reference proteome</keyword>
<evidence type="ECO:0000256" key="1">
    <source>
        <dbReference type="SAM" id="MobiDB-lite"/>
    </source>
</evidence>
<dbReference type="GeneID" id="97404194"/>
<dbReference type="EMBL" id="AEJB01000147">
    <property type="protein sequence ID" value="ELP69424.1"/>
    <property type="molecule type" value="Genomic_DNA"/>
</dbReference>
<accession>L7FDZ3</accession>
<sequence length="215" mass="22666">MPSTPTDETAHPDSTLDGVPVKPFPDAPALDAWLTAHPAPQPSALWVKVARKGSGLASVTAAEVNDVALCHGWITGHRKGLDASHYLQKITPRRPGSQWSMVNVRRVPELAAAGLMRPGGFAEVDAAKADGRWEAAYESQRNASVPDDLVAALERDPRAKAAFEALGRTDRYQVVLPLLKARTPGSRAARLAAAVAGLVDGATGSGDTSARPVRD</sequence>
<evidence type="ECO:0000313" key="3">
    <source>
        <dbReference type="Proteomes" id="UP000010931"/>
    </source>
</evidence>
<dbReference type="Proteomes" id="UP000010931">
    <property type="component" value="Unassembled WGS sequence"/>
</dbReference>
<feature type="region of interest" description="Disordered" evidence="1">
    <location>
        <begin position="1"/>
        <end position="22"/>
    </location>
</feature>
<name>L7FDZ3_STRT8</name>
<dbReference type="AlphaFoldDB" id="L7FDZ3"/>